<dbReference type="AlphaFoldDB" id="A0AAE0A7U1"/>
<evidence type="ECO:0000259" key="4">
    <source>
        <dbReference type="Pfam" id="PF02902"/>
    </source>
</evidence>
<evidence type="ECO:0000256" key="1">
    <source>
        <dbReference type="ARBA" id="ARBA00005234"/>
    </source>
</evidence>
<dbReference type="Pfam" id="PF02902">
    <property type="entry name" value="Peptidase_C48"/>
    <property type="match status" value="1"/>
</dbReference>
<name>A0AAE0A7U1_9ROSI</name>
<dbReference type="InterPro" id="IPR038765">
    <property type="entry name" value="Papain-like_cys_pep_sf"/>
</dbReference>
<dbReference type="Gene3D" id="3.40.395.10">
    <property type="entry name" value="Adenoviral Proteinase, Chain A"/>
    <property type="match status" value="1"/>
</dbReference>
<dbReference type="GO" id="GO:0008234">
    <property type="term" value="F:cysteine-type peptidase activity"/>
    <property type="evidence" value="ECO:0007669"/>
    <property type="project" value="InterPro"/>
</dbReference>
<evidence type="ECO:0000256" key="2">
    <source>
        <dbReference type="ARBA" id="ARBA00022670"/>
    </source>
</evidence>
<evidence type="ECO:0000256" key="3">
    <source>
        <dbReference type="ARBA" id="ARBA00022801"/>
    </source>
</evidence>
<keyword evidence="2" id="KW-0645">Protease</keyword>
<dbReference type="GO" id="GO:0006508">
    <property type="term" value="P:proteolysis"/>
    <property type="evidence" value="ECO:0007669"/>
    <property type="project" value="UniProtKB-KW"/>
</dbReference>
<comment type="similarity">
    <text evidence="1">Belongs to the peptidase C48 family.</text>
</comment>
<dbReference type="Proteomes" id="UP001281410">
    <property type="component" value="Unassembled WGS sequence"/>
</dbReference>
<evidence type="ECO:0000313" key="6">
    <source>
        <dbReference type="Proteomes" id="UP001281410"/>
    </source>
</evidence>
<keyword evidence="6" id="KW-1185">Reference proteome</keyword>
<protein>
    <recommendedName>
        <fullName evidence="4">Ubiquitin-like protease family profile domain-containing protein</fullName>
    </recommendedName>
</protein>
<dbReference type="SUPFAM" id="SSF54001">
    <property type="entry name" value="Cysteine proteinases"/>
    <property type="match status" value="1"/>
</dbReference>
<comment type="caution">
    <text evidence="5">The sequence shown here is derived from an EMBL/GenBank/DDBJ whole genome shotgun (WGS) entry which is preliminary data.</text>
</comment>
<organism evidence="5 6">
    <name type="scientific">Dipteronia sinensis</name>
    <dbReference type="NCBI Taxonomy" id="43782"/>
    <lineage>
        <taxon>Eukaryota</taxon>
        <taxon>Viridiplantae</taxon>
        <taxon>Streptophyta</taxon>
        <taxon>Embryophyta</taxon>
        <taxon>Tracheophyta</taxon>
        <taxon>Spermatophyta</taxon>
        <taxon>Magnoliopsida</taxon>
        <taxon>eudicotyledons</taxon>
        <taxon>Gunneridae</taxon>
        <taxon>Pentapetalae</taxon>
        <taxon>rosids</taxon>
        <taxon>malvids</taxon>
        <taxon>Sapindales</taxon>
        <taxon>Sapindaceae</taxon>
        <taxon>Hippocastanoideae</taxon>
        <taxon>Acereae</taxon>
        <taxon>Dipteronia</taxon>
    </lineage>
</organism>
<accession>A0AAE0A7U1</accession>
<dbReference type="InterPro" id="IPR003653">
    <property type="entry name" value="Peptidase_C48_C"/>
</dbReference>
<keyword evidence="3" id="KW-0378">Hydrolase</keyword>
<feature type="domain" description="Ubiquitin-like protease family profile" evidence="4">
    <location>
        <begin position="105"/>
        <end position="175"/>
    </location>
</feature>
<dbReference type="EMBL" id="JANJYJ010000006">
    <property type="protein sequence ID" value="KAK3205432.1"/>
    <property type="molecule type" value="Genomic_DNA"/>
</dbReference>
<gene>
    <name evidence="5" type="ORF">Dsin_019478</name>
</gene>
<proteinExistence type="inferred from homology"/>
<reference evidence="5" key="1">
    <citation type="journal article" date="2023" name="Plant J.">
        <title>Genome sequences and population genomics provide insights into the demographic history, inbreeding, and mutation load of two 'living fossil' tree species of Dipteronia.</title>
        <authorList>
            <person name="Feng Y."/>
            <person name="Comes H.P."/>
            <person name="Chen J."/>
            <person name="Zhu S."/>
            <person name="Lu R."/>
            <person name="Zhang X."/>
            <person name="Li P."/>
            <person name="Qiu J."/>
            <person name="Olsen K.M."/>
            <person name="Qiu Y."/>
        </authorList>
    </citation>
    <scope>NUCLEOTIDE SEQUENCE</scope>
    <source>
        <strain evidence="5">NBL</strain>
    </source>
</reference>
<sequence length="182" mass="21306">MQTNLNIKWVIEMDTLDAMRKIAKFEKVEEERHYPEFVLLTYQPIADILRHVTGHDTLNLGGKWIRKEKYYYFTRDGTSHRLKDIRALLYLLLSLLKHAGYYKKMKMDPHANPFIVQSMHFELIPQQDDGYSCGVFLMKYVELILAGVKTSWKSVFGQKGIKDIRKAIAIDIYTNGQLCNSQ</sequence>
<evidence type="ECO:0000313" key="5">
    <source>
        <dbReference type="EMBL" id="KAK3205432.1"/>
    </source>
</evidence>